<protein>
    <submittedName>
        <fullName evidence="1">Alpha/Beta hydrolase protein</fullName>
    </submittedName>
</protein>
<dbReference type="PANTHER" id="PTHR12277">
    <property type="entry name" value="ALPHA/BETA HYDROLASE DOMAIN-CONTAINING PROTEIN"/>
    <property type="match status" value="1"/>
</dbReference>
<organism evidence="1 2">
    <name type="scientific">Dendryphion nanum</name>
    <dbReference type="NCBI Taxonomy" id="256645"/>
    <lineage>
        <taxon>Eukaryota</taxon>
        <taxon>Fungi</taxon>
        <taxon>Dikarya</taxon>
        <taxon>Ascomycota</taxon>
        <taxon>Pezizomycotina</taxon>
        <taxon>Dothideomycetes</taxon>
        <taxon>Pleosporomycetidae</taxon>
        <taxon>Pleosporales</taxon>
        <taxon>Torulaceae</taxon>
        <taxon>Dendryphion</taxon>
    </lineage>
</organism>
<dbReference type="AlphaFoldDB" id="A0A9P9IPZ9"/>
<proteinExistence type="predicted"/>
<dbReference type="EMBL" id="JAGMWT010000006">
    <property type="protein sequence ID" value="KAH7127024.1"/>
    <property type="molecule type" value="Genomic_DNA"/>
</dbReference>
<dbReference type="GO" id="GO:0016787">
    <property type="term" value="F:hydrolase activity"/>
    <property type="evidence" value="ECO:0007669"/>
    <property type="project" value="UniProtKB-KW"/>
</dbReference>
<accession>A0A9P9IPZ9</accession>
<dbReference type="Gene3D" id="3.40.50.1820">
    <property type="entry name" value="alpha/beta hydrolase"/>
    <property type="match status" value="1"/>
</dbReference>
<evidence type="ECO:0000313" key="2">
    <source>
        <dbReference type="Proteomes" id="UP000700596"/>
    </source>
</evidence>
<dbReference type="PANTHER" id="PTHR12277:SF81">
    <property type="entry name" value="PROTEIN ABHD13"/>
    <property type="match status" value="1"/>
</dbReference>
<dbReference type="OrthoDB" id="446723at2759"/>
<keyword evidence="2" id="KW-1185">Reference proteome</keyword>
<reference evidence="1" key="1">
    <citation type="journal article" date="2021" name="Nat. Commun.">
        <title>Genetic determinants of endophytism in the Arabidopsis root mycobiome.</title>
        <authorList>
            <person name="Mesny F."/>
            <person name="Miyauchi S."/>
            <person name="Thiergart T."/>
            <person name="Pickel B."/>
            <person name="Atanasova L."/>
            <person name="Karlsson M."/>
            <person name="Huettel B."/>
            <person name="Barry K.W."/>
            <person name="Haridas S."/>
            <person name="Chen C."/>
            <person name="Bauer D."/>
            <person name="Andreopoulos W."/>
            <person name="Pangilinan J."/>
            <person name="LaButti K."/>
            <person name="Riley R."/>
            <person name="Lipzen A."/>
            <person name="Clum A."/>
            <person name="Drula E."/>
            <person name="Henrissat B."/>
            <person name="Kohler A."/>
            <person name="Grigoriev I.V."/>
            <person name="Martin F.M."/>
            <person name="Hacquard S."/>
        </authorList>
    </citation>
    <scope>NUCLEOTIDE SEQUENCE</scope>
    <source>
        <strain evidence="1">MPI-CAGE-CH-0243</strain>
    </source>
</reference>
<evidence type="ECO:0000313" key="1">
    <source>
        <dbReference type="EMBL" id="KAH7127024.1"/>
    </source>
</evidence>
<keyword evidence="1" id="KW-0378">Hydrolase</keyword>
<name>A0A9P9IPZ9_9PLEO</name>
<dbReference type="InterPro" id="IPR029058">
    <property type="entry name" value="AB_hydrolase_fold"/>
</dbReference>
<dbReference type="SUPFAM" id="SSF53474">
    <property type="entry name" value="alpha/beta-Hydrolases"/>
    <property type="match status" value="1"/>
</dbReference>
<gene>
    <name evidence="1" type="ORF">B0J11DRAFT_579443</name>
</gene>
<sequence length="411" mass="45488">MPAIKPILAKSYWLLAVQRNILYSHKLHTAFWHNVSNPEEFGFAKGQVTSFLLNTSDAETLFCWHVLPLDVYLDNENEIVQKAISGEVVEDLKETVGYKLLKNDAKSKVVVNFHGNAGHLAQGHRPATYRSISGIPHTHLLTCDYRGFGLSTLNNAPHIPTETGIINDGISLISYILTTLKQPSSRIVLLGQSLGTAVTAASALHFTDPTSESLPTDLTPPNPAPKFPVSFAGIVLVAPFTTLPDLLETYRIGGVLPVLSPLRNYKRISLFLRTKILDRWPTLPRLQALLKASAAAKPSVPVHVTIIHARNDQDITFKLSEHLYVSLEQSLLGDENVMSEQERRSIHGGERVKRGAFAYRKVEDTTGQRTVELEIVRYGGHNQVVGYTQVALAVRRALKGEKTFRPGLDVE</sequence>
<comment type="caution">
    <text evidence="1">The sequence shown here is derived from an EMBL/GenBank/DDBJ whole genome shotgun (WGS) entry which is preliminary data.</text>
</comment>
<dbReference type="Proteomes" id="UP000700596">
    <property type="component" value="Unassembled WGS sequence"/>
</dbReference>